<name>A0A383ENK9_9ZZZZ</name>
<organism evidence="1">
    <name type="scientific">marine metagenome</name>
    <dbReference type="NCBI Taxonomy" id="408172"/>
    <lineage>
        <taxon>unclassified sequences</taxon>
        <taxon>metagenomes</taxon>
        <taxon>ecological metagenomes</taxon>
    </lineage>
</organism>
<protein>
    <recommendedName>
        <fullName evidence="2">UmuC domain-containing protein</fullName>
    </recommendedName>
</protein>
<accession>A0A383ENK9</accession>
<dbReference type="AlphaFoldDB" id="A0A383ENK9"/>
<evidence type="ECO:0008006" key="2">
    <source>
        <dbReference type="Google" id="ProtNLM"/>
    </source>
</evidence>
<proteinExistence type="predicted"/>
<reference evidence="1" key="1">
    <citation type="submission" date="2018-05" db="EMBL/GenBank/DDBJ databases">
        <authorList>
            <person name="Lanie J.A."/>
            <person name="Ng W.-L."/>
            <person name="Kazmierczak K.M."/>
            <person name="Andrzejewski T.M."/>
            <person name="Davidsen T.M."/>
            <person name="Wayne K.J."/>
            <person name="Tettelin H."/>
            <person name="Glass J.I."/>
            <person name="Rusch D."/>
            <person name="Podicherti R."/>
            <person name="Tsui H.-C.T."/>
            <person name="Winkler M.E."/>
        </authorList>
    </citation>
    <scope>NUCLEOTIDE SEQUENCE</scope>
</reference>
<feature type="non-terminal residue" evidence="1">
    <location>
        <position position="34"/>
    </location>
</feature>
<evidence type="ECO:0000313" key="1">
    <source>
        <dbReference type="EMBL" id="SVE58437.1"/>
    </source>
</evidence>
<feature type="non-terminal residue" evidence="1">
    <location>
        <position position="1"/>
    </location>
</feature>
<gene>
    <name evidence="1" type="ORF">METZ01_LOCUS511291</name>
</gene>
<dbReference type="EMBL" id="UINC01227517">
    <property type="protein sequence ID" value="SVE58437.1"/>
    <property type="molecule type" value="Genomic_DNA"/>
</dbReference>
<sequence length="34" mass="3771">VVSVSKEAEDEGLRRGMKVSLARRMSHGAQLLPY</sequence>